<keyword evidence="3" id="KW-0804">Transcription</keyword>
<dbReference type="InterPro" id="IPR036271">
    <property type="entry name" value="Tet_transcr_reg_TetR-rel_C_sf"/>
</dbReference>
<name>A0ABV9WEB9_9ACTN</name>
<keyword evidence="7" id="KW-1185">Reference proteome</keyword>
<protein>
    <submittedName>
        <fullName evidence="6">TetR/AcrR family transcriptional regulator</fullName>
    </submittedName>
</protein>
<proteinExistence type="predicted"/>
<dbReference type="Gene3D" id="1.10.10.60">
    <property type="entry name" value="Homeodomain-like"/>
    <property type="match status" value="1"/>
</dbReference>
<reference evidence="7" key="1">
    <citation type="journal article" date="2019" name="Int. J. Syst. Evol. Microbiol.">
        <title>The Global Catalogue of Microorganisms (GCM) 10K type strain sequencing project: providing services to taxonomists for standard genome sequencing and annotation.</title>
        <authorList>
            <consortium name="The Broad Institute Genomics Platform"/>
            <consortium name="The Broad Institute Genome Sequencing Center for Infectious Disease"/>
            <person name="Wu L."/>
            <person name="Ma J."/>
        </authorList>
    </citation>
    <scope>NUCLEOTIDE SEQUENCE [LARGE SCALE GENOMIC DNA]</scope>
    <source>
        <strain evidence="7">CGMCC 4.7152</strain>
    </source>
</reference>
<keyword evidence="1" id="KW-0805">Transcription regulation</keyword>
<evidence type="ECO:0000313" key="7">
    <source>
        <dbReference type="Proteomes" id="UP001595912"/>
    </source>
</evidence>
<keyword evidence="2 4" id="KW-0238">DNA-binding</keyword>
<sequence>MVGNTPAGDRERRHQVLQAALMTFSRYGFRKTSMDAVAREADISRPGLYFLFTDKAALFRETMRQALDDALAEVTEILARADTTPRDRLAAAMDAWLGRHVGTGIAAGAGELLENSAAQLGTMYAEYRAAFLDKLADAVVEAWDESAVPHPGIPPRAAAEVLHAAATGWKYQLDSRAEFVAKTALTVNLMFP</sequence>
<comment type="caution">
    <text evidence="6">The sequence shown here is derived from an EMBL/GenBank/DDBJ whole genome shotgun (WGS) entry which is preliminary data.</text>
</comment>
<dbReference type="Pfam" id="PF00440">
    <property type="entry name" value="TetR_N"/>
    <property type="match status" value="1"/>
</dbReference>
<dbReference type="PROSITE" id="PS50977">
    <property type="entry name" value="HTH_TETR_2"/>
    <property type="match status" value="1"/>
</dbReference>
<dbReference type="PANTHER" id="PTHR47506">
    <property type="entry name" value="TRANSCRIPTIONAL REGULATORY PROTEIN"/>
    <property type="match status" value="1"/>
</dbReference>
<organism evidence="6 7">
    <name type="scientific">Dactylosporangium cerinum</name>
    <dbReference type="NCBI Taxonomy" id="1434730"/>
    <lineage>
        <taxon>Bacteria</taxon>
        <taxon>Bacillati</taxon>
        <taxon>Actinomycetota</taxon>
        <taxon>Actinomycetes</taxon>
        <taxon>Micromonosporales</taxon>
        <taxon>Micromonosporaceae</taxon>
        <taxon>Dactylosporangium</taxon>
    </lineage>
</organism>
<dbReference type="InterPro" id="IPR001647">
    <property type="entry name" value="HTH_TetR"/>
</dbReference>
<dbReference type="PANTHER" id="PTHR47506:SF6">
    <property type="entry name" value="HTH-TYPE TRANSCRIPTIONAL REPRESSOR NEMR"/>
    <property type="match status" value="1"/>
</dbReference>
<accession>A0ABV9WEB9</accession>
<feature type="DNA-binding region" description="H-T-H motif" evidence="4">
    <location>
        <begin position="33"/>
        <end position="52"/>
    </location>
</feature>
<dbReference type="RefSeq" id="WP_380127020.1">
    <property type="nucleotide sequence ID" value="NZ_JBHSIU010000101.1"/>
</dbReference>
<evidence type="ECO:0000259" key="5">
    <source>
        <dbReference type="PROSITE" id="PS50977"/>
    </source>
</evidence>
<dbReference type="PRINTS" id="PR00455">
    <property type="entry name" value="HTHTETR"/>
</dbReference>
<evidence type="ECO:0000256" key="3">
    <source>
        <dbReference type="ARBA" id="ARBA00023163"/>
    </source>
</evidence>
<dbReference type="Proteomes" id="UP001595912">
    <property type="component" value="Unassembled WGS sequence"/>
</dbReference>
<dbReference type="Gene3D" id="1.10.357.10">
    <property type="entry name" value="Tetracycline Repressor, domain 2"/>
    <property type="match status" value="1"/>
</dbReference>
<dbReference type="InterPro" id="IPR009057">
    <property type="entry name" value="Homeodomain-like_sf"/>
</dbReference>
<gene>
    <name evidence="6" type="ORF">ACFPIJ_52295</name>
</gene>
<evidence type="ECO:0000256" key="2">
    <source>
        <dbReference type="ARBA" id="ARBA00023125"/>
    </source>
</evidence>
<dbReference type="SUPFAM" id="SSF48498">
    <property type="entry name" value="Tetracyclin repressor-like, C-terminal domain"/>
    <property type="match status" value="1"/>
</dbReference>
<evidence type="ECO:0000256" key="4">
    <source>
        <dbReference type="PROSITE-ProRule" id="PRU00335"/>
    </source>
</evidence>
<evidence type="ECO:0000256" key="1">
    <source>
        <dbReference type="ARBA" id="ARBA00023015"/>
    </source>
</evidence>
<dbReference type="SUPFAM" id="SSF46689">
    <property type="entry name" value="Homeodomain-like"/>
    <property type="match status" value="1"/>
</dbReference>
<feature type="domain" description="HTH tetR-type" evidence="5">
    <location>
        <begin position="10"/>
        <end position="70"/>
    </location>
</feature>
<evidence type="ECO:0000313" key="6">
    <source>
        <dbReference type="EMBL" id="MFC5006389.1"/>
    </source>
</evidence>
<dbReference type="EMBL" id="JBHSIU010000101">
    <property type="protein sequence ID" value="MFC5006389.1"/>
    <property type="molecule type" value="Genomic_DNA"/>
</dbReference>